<dbReference type="InterPro" id="IPR000537">
    <property type="entry name" value="UbiA_prenyltransferase"/>
</dbReference>
<dbReference type="PROSITE" id="PS00943">
    <property type="entry name" value="UBIA"/>
    <property type="match status" value="1"/>
</dbReference>
<evidence type="ECO:0000256" key="14">
    <source>
        <dbReference type="HAMAP-Rule" id="MF_00154"/>
    </source>
</evidence>
<evidence type="ECO:0000256" key="4">
    <source>
        <dbReference type="ARBA" id="ARBA00022475"/>
    </source>
</evidence>
<evidence type="ECO:0000256" key="2">
    <source>
        <dbReference type="ARBA" id="ARBA00004919"/>
    </source>
</evidence>
<dbReference type="Proteomes" id="UP000324853">
    <property type="component" value="Unassembled WGS sequence"/>
</dbReference>
<accession>A0A5S4W6Y5</accession>
<dbReference type="EC" id="2.5.1.141" evidence="3 14"/>
<keyword evidence="7 14" id="KW-1133">Transmembrane helix</keyword>
<dbReference type="GO" id="GO:0008495">
    <property type="term" value="F:protoheme IX farnesyltransferase activity"/>
    <property type="evidence" value="ECO:0007669"/>
    <property type="project" value="UniProtKB-UniRule"/>
</dbReference>
<dbReference type="NCBIfam" id="NF003349">
    <property type="entry name" value="PRK04375.1-2"/>
    <property type="match status" value="1"/>
</dbReference>
<dbReference type="GO" id="GO:0005886">
    <property type="term" value="C:plasma membrane"/>
    <property type="evidence" value="ECO:0007669"/>
    <property type="project" value="UniProtKB-SubCell"/>
</dbReference>
<keyword evidence="8 14" id="KW-0350">Heme biosynthesis</keyword>
<evidence type="ECO:0000256" key="6">
    <source>
        <dbReference type="ARBA" id="ARBA00022692"/>
    </source>
</evidence>
<dbReference type="NCBIfam" id="TIGR01473">
    <property type="entry name" value="cyoE_ctaB"/>
    <property type="match status" value="1"/>
</dbReference>
<keyword evidence="5 14" id="KW-0808">Transferase</keyword>
<dbReference type="InterPro" id="IPR044878">
    <property type="entry name" value="UbiA_sf"/>
</dbReference>
<protein>
    <recommendedName>
        <fullName evidence="11 14">Protoheme IX farnesyltransferase</fullName>
        <ecNumber evidence="3 14">2.5.1.141</ecNumber>
    </recommendedName>
    <alternativeName>
        <fullName evidence="12 14">Heme B farnesyltransferase</fullName>
    </alternativeName>
    <alternativeName>
        <fullName evidence="10 14">Heme O synthase</fullName>
    </alternativeName>
</protein>
<feature type="transmembrane region" description="Helical" evidence="14">
    <location>
        <begin position="264"/>
        <end position="285"/>
    </location>
</feature>
<evidence type="ECO:0000256" key="11">
    <source>
        <dbReference type="ARBA" id="ARBA00040810"/>
    </source>
</evidence>
<comment type="subcellular location">
    <subcellularLocation>
        <location evidence="1 14">Cell membrane</location>
        <topology evidence="1 14">Multi-pass membrane protein</topology>
    </subcellularLocation>
</comment>
<comment type="function">
    <text evidence="14">Converts heme B (protoheme IX) to heme O by substitution of the vinyl group on carbon 2 of heme B porphyrin ring with a hydroxyethyl farnesyl side group.</text>
</comment>
<dbReference type="OrthoDB" id="9814417at2"/>
<dbReference type="CDD" id="cd13957">
    <property type="entry name" value="PT_UbiA_Cox10"/>
    <property type="match status" value="1"/>
</dbReference>
<comment type="pathway">
    <text evidence="2 14">Porphyrin-containing compound metabolism; heme O biosynthesis; heme O from protoheme: step 1/1.</text>
</comment>
<feature type="transmembrane region" description="Helical" evidence="14">
    <location>
        <begin position="112"/>
        <end position="130"/>
    </location>
</feature>
<evidence type="ECO:0000256" key="9">
    <source>
        <dbReference type="ARBA" id="ARBA00023136"/>
    </source>
</evidence>
<sequence>MAGQWSASDFVALTKPRVMSLAVFTALVGMSIAPARPDLPATLAAVLAIAAGAGAAGVLNMWYDADIDAVMSRTAARPIPVGKVSRFEALVLGLVLGGLAVMVLALATNLTAAALLAGTILFYVVVYTAWLKRTTPQNIVIGGAAGALPPVVGWASATGHIGLEPLALFLIIFLWTPPHFWALALNRTDDYARAGVPMLPVVAGRAATTRQILIYSGLLALASELPWAIGFAGTVYGAIAAICGAIFLLLAGRLNRSVETDRRAAQRLFVFSIAHLFVLFAALLIDHRAEPSSFMRWSQNGIVNFSEA</sequence>
<dbReference type="RefSeq" id="WP_148754994.1">
    <property type="nucleotide sequence ID" value="NZ_VSSR01000062.1"/>
</dbReference>
<dbReference type="AlphaFoldDB" id="A0A5S4W6Y5"/>
<evidence type="ECO:0000256" key="12">
    <source>
        <dbReference type="ARBA" id="ARBA00042475"/>
    </source>
</evidence>
<evidence type="ECO:0000256" key="5">
    <source>
        <dbReference type="ARBA" id="ARBA00022679"/>
    </source>
</evidence>
<evidence type="ECO:0000256" key="13">
    <source>
        <dbReference type="ARBA" id="ARBA00047690"/>
    </source>
</evidence>
<dbReference type="GO" id="GO:0048034">
    <property type="term" value="P:heme O biosynthetic process"/>
    <property type="evidence" value="ECO:0007669"/>
    <property type="project" value="UniProtKB-UniRule"/>
</dbReference>
<evidence type="ECO:0000313" key="15">
    <source>
        <dbReference type="EMBL" id="TYL76108.1"/>
    </source>
</evidence>
<evidence type="ECO:0000256" key="1">
    <source>
        <dbReference type="ARBA" id="ARBA00004651"/>
    </source>
</evidence>
<feature type="transmembrane region" description="Helical" evidence="14">
    <location>
        <begin position="227"/>
        <end position="252"/>
    </location>
</feature>
<evidence type="ECO:0000256" key="8">
    <source>
        <dbReference type="ARBA" id="ARBA00023133"/>
    </source>
</evidence>
<feature type="transmembrane region" description="Helical" evidence="14">
    <location>
        <begin position="41"/>
        <end position="63"/>
    </location>
</feature>
<dbReference type="InterPro" id="IPR006369">
    <property type="entry name" value="Protohaem_IX_farnesylTrfase"/>
</dbReference>
<dbReference type="PANTHER" id="PTHR43448">
    <property type="entry name" value="PROTOHEME IX FARNESYLTRANSFERASE, MITOCHONDRIAL"/>
    <property type="match status" value="1"/>
</dbReference>
<dbReference type="Pfam" id="PF01040">
    <property type="entry name" value="UbiA"/>
    <property type="match status" value="1"/>
</dbReference>
<keyword evidence="9 14" id="KW-0472">Membrane</keyword>
<evidence type="ECO:0000256" key="7">
    <source>
        <dbReference type="ARBA" id="ARBA00022989"/>
    </source>
</evidence>
<reference evidence="15 16" key="1">
    <citation type="submission" date="2019-08" db="EMBL/GenBank/DDBJ databases">
        <title>Bradyrhizobium hipponensis sp. nov., a rhizobium isolated from a Lupinus angustifolius root nodule in Tunisia.</title>
        <authorList>
            <person name="Off K."/>
            <person name="Rejili M."/>
            <person name="Mars M."/>
            <person name="Brachmann A."/>
            <person name="Marin M."/>
        </authorList>
    </citation>
    <scope>NUCLEOTIDE SEQUENCE [LARGE SCALE GENOMIC DNA]</scope>
    <source>
        <strain evidence="15 16">CTAW11</strain>
    </source>
</reference>
<organism evidence="15 16">
    <name type="scientific">Bradyrhizobium cytisi</name>
    <dbReference type="NCBI Taxonomy" id="515489"/>
    <lineage>
        <taxon>Bacteria</taxon>
        <taxon>Pseudomonadati</taxon>
        <taxon>Pseudomonadota</taxon>
        <taxon>Alphaproteobacteria</taxon>
        <taxon>Hyphomicrobiales</taxon>
        <taxon>Nitrobacteraceae</taxon>
        <taxon>Bradyrhizobium</taxon>
    </lineage>
</organism>
<dbReference type="HAMAP" id="MF_00154">
    <property type="entry name" value="CyoE_CtaB"/>
    <property type="match status" value="1"/>
</dbReference>
<feature type="transmembrane region" description="Helical" evidence="14">
    <location>
        <begin position="84"/>
        <end position="106"/>
    </location>
</feature>
<dbReference type="InterPro" id="IPR030470">
    <property type="entry name" value="UbiA_prenylTrfase_CS"/>
</dbReference>
<comment type="catalytic activity">
    <reaction evidence="13 14">
        <text>heme b + (2E,6E)-farnesyl diphosphate + H2O = Fe(II)-heme o + diphosphate</text>
        <dbReference type="Rhea" id="RHEA:28070"/>
        <dbReference type="ChEBI" id="CHEBI:15377"/>
        <dbReference type="ChEBI" id="CHEBI:33019"/>
        <dbReference type="ChEBI" id="CHEBI:60344"/>
        <dbReference type="ChEBI" id="CHEBI:60530"/>
        <dbReference type="ChEBI" id="CHEBI:175763"/>
        <dbReference type="EC" id="2.5.1.141"/>
    </reaction>
</comment>
<feature type="transmembrane region" description="Helical" evidence="14">
    <location>
        <begin position="18"/>
        <end position="35"/>
    </location>
</feature>
<dbReference type="UniPathway" id="UPA00834">
    <property type="reaction ID" value="UER00712"/>
</dbReference>
<comment type="caution">
    <text evidence="15">The sequence shown here is derived from an EMBL/GenBank/DDBJ whole genome shotgun (WGS) entry which is preliminary data.</text>
</comment>
<gene>
    <name evidence="14" type="primary">ctaB</name>
    <name evidence="15" type="ORF">FXB38_32205</name>
</gene>
<keyword evidence="6 14" id="KW-0812">Transmembrane</keyword>
<keyword evidence="16" id="KW-1185">Reference proteome</keyword>
<comment type="miscellaneous">
    <text evidence="14">Carbon 2 of the heme B porphyrin ring is defined according to the Fischer nomenclature.</text>
</comment>
<dbReference type="EMBL" id="VSSR01000062">
    <property type="protein sequence ID" value="TYL76108.1"/>
    <property type="molecule type" value="Genomic_DNA"/>
</dbReference>
<dbReference type="PANTHER" id="PTHR43448:SF7">
    <property type="entry name" value="4-HYDROXYBENZOATE SOLANESYLTRANSFERASE"/>
    <property type="match status" value="1"/>
</dbReference>
<evidence type="ECO:0000256" key="10">
    <source>
        <dbReference type="ARBA" id="ARBA00030253"/>
    </source>
</evidence>
<dbReference type="Gene3D" id="1.10.357.140">
    <property type="entry name" value="UbiA prenyltransferase"/>
    <property type="match status" value="1"/>
</dbReference>
<proteinExistence type="inferred from homology"/>
<evidence type="ECO:0000256" key="3">
    <source>
        <dbReference type="ARBA" id="ARBA00012292"/>
    </source>
</evidence>
<name>A0A5S4W6Y5_9BRAD</name>
<evidence type="ECO:0000313" key="16">
    <source>
        <dbReference type="Proteomes" id="UP000324853"/>
    </source>
</evidence>
<comment type="similarity">
    <text evidence="14">Belongs to the UbiA prenyltransferase family. Protoheme IX farnesyltransferase subfamily.</text>
</comment>
<keyword evidence="4 14" id="KW-1003">Cell membrane</keyword>